<dbReference type="GO" id="GO:0005737">
    <property type="term" value="C:cytoplasm"/>
    <property type="evidence" value="ECO:0007669"/>
    <property type="project" value="UniProtKB-SubCell"/>
</dbReference>
<dbReference type="SUPFAM" id="SSF75708">
    <property type="entry name" value="Chemotaxis phosphatase CheZ"/>
    <property type="match status" value="1"/>
</dbReference>
<dbReference type="PANTHER" id="PTHR43693">
    <property type="entry name" value="PROTEIN PHOSPHATASE CHEZ"/>
    <property type="match status" value="1"/>
</dbReference>
<evidence type="ECO:0000256" key="8">
    <source>
        <dbReference type="ARBA" id="ARBA00022912"/>
    </source>
</evidence>
<keyword evidence="7 10" id="KW-0378">Hydrolase</keyword>
<name>A0A4Q1JSD8_9GAMM</name>
<dbReference type="GO" id="GO:0097588">
    <property type="term" value="P:archaeal or bacterial-type flagellum-dependent cell motility"/>
    <property type="evidence" value="ECO:0007669"/>
    <property type="project" value="UniProtKB-KW"/>
</dbReference>
<dbReference type="Gene3D" id="1.10.287.500">
    <property type="entry name" value="Helix hairpin bin"/>
    <property type="match status" value="2"/>
</dbReference>
<proteinExistence type="inferred from homology"/>
<sequence>MSALSAPERAALIDRLQQALVALEAGDETTWRSHVDALAAARTQPLVKGLSRLARELAQALGELPPADHPGANELDDACARLDHVVTTTEQATHRTLDLIEQSRAISEQLRTGLDAPHQLELLATLRLNLQEMALAQSYQDITGQTVRRVAGIVRRVHEGFAALGLPPQQRGVTPDNHLAGPALAGIDRHGVSQNDADALLSDLGL</sequence>
<evidence type="ECO:0000256" key="7">
    <source>
        <dbReference type="ARBA" id="ARBA00022801"/>
    </source>
</evidence>
<dbReference type="GO" id="GO:0009288">
    <property type="term" value="C:bacterial-type flagellum"/>
    <property type="evidence" value="ECO:0007669"/>
    <property type="project" value="InterPro"/>
</dbReference>
<dbReference type="EC" id="3.1.3.-" evidence="10"/>
<dbReference type="OrthoDB" id="9773007at2"/>
<gene>
    <name evidence="12" type="ORF">EPA99_14200</name>
</gene>
<evidence type="ECO:0000256" key="6">
    <source>
        <dbReference type="ARBA" id="ARBA00022779"/>
    </source>
</evidence>
<dbReference type="PANTHER" id="PTHR43693:SF1">
    <property type="entry name" value="PROTEIN PHOSPHATASE CHEZ"/>
    <property type="match status" value="1"/>
</dbReference>
<feature type="site" description="Enhances dephosphorylation of CheY-P" evidence="11">
    <location>
        <position position="145"/>
    </location>
</feature>
<evidence type="ECO:0000256" key="3">
    <source>
        <dbReference type="ARBA" id="ARBA00018484"/>
    </source>
</evidence>
<keyword evidence="5 10" id="KW-0145">Chemotaxis</keyword>
<dbReference type="InterPro" id="IPR050992">
    <property type="entry name" value="CheZ_family_phosphatases"/>
</dbReference>
<evidence type="ECO:0000256" key="9">
    <source>
        <dbReference type="ARBA" id="ARBA00029599"/>
    </source>
</evidence>
<dbReference type="GO" id="GO:0050920">
    <property type="term" value="P:regulation of chemotaxis"/>
    <property type="evidence" value="ECO:0007669"/>
    <property type="project" value="InterPro"/>
</dbReference>
<evidence type="ECO:0000313" key="12">
    <source>
        <dbReference type="EMBL" id="RXR02634.1"/>
    </source>
</evidence>
<evidence type="ECO:0000256" key="10">
    <source>
        <dbReference type="PIRNR" id="PIRNR002884"/>
    </source>
</evidence>
<dbReference type="Pfam" id="PF04344">
    <property type="entry name" value="CheZ"/>
    <property type="match status" value="2"/>
</dbReference>
<protein>
    <recommendedName>
        <fullName evidence="3 10">Protein phosphatase CheZ</fullName>
        <ecNumber evidence="10">3.1.3.-</ecNumber>
    </recommendedName>
    <alternativeName>
        <fullName evidence="9 10">Chemotaxis protein CheZ</fullName>
    </alternativeName>
</protein>
<dbReference type="RefSeq" id="WP_129471901.1">
    <property type="nucleotide sequence ID" value="NZ_SAWZ01000008.1"/>
</dbReference>
<keyword evidence="6 10" id="KW-0283">Flagellar rotation</keyword>
<keyword evidence="4 10" id="KW-0963">Cytoplasm</keyword>
<dbReference type="GO" id="GO:0006935">
    <property type="term" value="P:chemotaxis"/>
    <property type="evidence" value="ECO:0007669"/>
    <property type="project" value="UniProtKB-KW"/>
</dbReference>
<evidence type="ECO:0000256" key="1">
    <source>
        <dbReference type="ARBA" id="ARBA00004496"/>
    </source>
</evidence>
<keyword evidence="13" id="KW-1185">Reference proteome</keyword>
<reference evidence="12 13" key="1">
    <citation type="submission" date="2019-01" db="EMBL/GenBank/DDBJ databases">
        <title>Pseudoxanthomonas composti sp. nov., isolated from compost.</title>
        <authorList>
            <person name="Yang G."/>
        </authorList>
    </citation>
    <scope>NUCLEOTIDE SEQUENCE [LARGE SCALE GENOMIC DNA]</scope>
    <source>
        <strain evidence="12 13">GSS15</strain>
    </source>
</reference>
<dbReference type="AlphaFoldDB" id="A0A4Q1JSD8"/>
<comment type="similarity">
    <text evidence="2 10">Belongs to the CheZ family.</text>
</comment>
<comment type="caution">
    <text evidence="12">The sequence shown here is derived from an EMBL/GenBank/DDBJ whole genome shotgun (WGS) entry which is preliminary data.</text>
</comment>
<dbReference type="PIRSF" id="PIRSF002884">
    <property type="entry name" value="CheZ"/>
    <property type="match status" value="1"/>
</dbReference>
<evidence type="ECO:0000256" key="4">
    <source>
        <dbReference type="ARBA" id="ARBA00022490"/>
    </source>
</evidence>
<accession>A0A4Q1JSD8</accession>
<keyword evidence="8 10" id="KW-0904">Protein phosphatase</keyword>
<evidence type="ECO:0000256" key="2">
    <source>
        <dbReference type="ARBA" id="ARBA00005908"/>
    </source>
</evidence>
<evidence type="ECO:0000256" key="11">
    <source>
        <dbReference type="PIRSR" id="PIRSR002884-1"/>
    </source>
</evidence>
<dbReference type="Proteomes" id="UP000289784">
    <property type="component" value="Unassembled WGS sequence"/>
</dbReference>
<dbReference type="InterPro" id="IPR007439">
    <property type="entry name" value="Chemotax_Pase_CheZ"/>
</dbReference>
<comment type="subunit">
    <text evidence="10">Homodimer.</text>
</comment>
<dbReference type="EMBL" id="SAWZ01000008">
    <property type="protein sequence ID" value="RXR02634.1"/>
    <property type="molecule type" value="Genomic_DNA"/>
</dbReference>
<organism evidence="12 13">
    <name type="scientific">Pseudoxanthomonas composti</name>
    <dbReference type="NCBI Taxonomy" id="2137479"/>
    <lineage>
        <taxon>Bacteria</taxon>
        <taxon>Pseudomonadati</taxon>
        <taxon>Pseudomonadota</taxon>
        <taxon>Gammaproteobacteria</taxon>
        <taxon>Lysobacterales</taxon>
        <taxon>Lysobacteraceae</taxon>
        <taxon>Pseudoxanthomonas</taxon>
    </lineage>
</organism>
<dbReference type="GO" id="GO:0004721">
    <property type="term" value="F:phosphoprotein phosphatase activity"/>
    <property type="evidence" value="ECO:0007669"/>
    <property type="project" value="UniProtKB-KW"/>
</dbReference>
<evidence type="ECO:0000256" key="5">
    <source>
        <dbReference type="ARBA" id="ARBA00022500"/>
    </source>
</evidence>
<evidence type="ECO:0000313" key="13">
    <source>
        <dbReference type="Proteomes" id="UP000289784"/>
    </source>
</evidence>
<comment type="subcellular location">
    <subcellularLocation>
        <location evidence="1 10">Cytoplasm</location>
    </subcellularLocation>
</comment>
<comment type="function">
    <text evidence="10">Plays an important role in bacterial chemotaxis signal transduction pathway by accelerating the dephosphorylation of phosphorylated CheY (CheY-P).</text>
</comment>